<evidence type="ECO:0000313" key="5">
    <source>
        <dbReference type="Proteomes" id="UP001500220"/>
    </source>
</evidence>
<comment type="caution">
    <text evidence="3">The sequence shown here is derived from an EMBL/GenBank/DDBJ whole genome shotgun (WGS) entry which is preliminary data.</text>
</comment>
<feature type="region of interest" description="Disordered" evidence="1">
    <location>
        <begin position="1"/>
        <end position="70"/>
    </location>
</feature>
<dbReference type="Proteomes" id="UP000597989">
    <property type="component" value="Unassembled WGS sequence"/>
</dbReference>
<reference evidence="2 5" key="2">
    <citation type="journal article" date="2019" name="Int. J. Syst. Evol. Microbiol.">
        <title>The Global Catalogue of Microorganisms (GCM) 10K type strain sequencing project: providing services to taxonomists for standard genome sequencing and annotation.</title>
        <authorList>
            <consortium name="The Broad Institute Genomics Platform"/>
            <consortium name="The Broad Institute Genome Sequencing Center for Infectious Disease"/>
            <person name="Wu L."/>
            <person name="Ma J."/>
        </authorList>
    </citation>
    <scope>NUCLEOTIDE SEQUENCE [LARGE SCALE GENOMIC DNA]</scope>
    <source>
        <strain evidence="2 5">JCM 10664</strain>
    </source>
</reference>
<feature type="compositionally biased region" description="Acidic residues" evidence="1">
    <location>
        <begin position="45"/>
        <end position="60"/>
    </location>
</feature>
<dbReference type="AlphaFoldDB" id="A0A917KAX9"/>
<dbReference type="RefSeq" id="WP_188991069.1">
    <property type="nucleotide sequence ID" value="NZ_BAAAHC010000001.1"/>
</dbReference>
<reference evidence="3 4" key="1">
    <citation type="journal article" date="2014" name="Int. J. Syst. Evol. Microbiol.">
        <title>Complete genome sequence of Corynebacterium casei LMG S-19264T (=DSM 44701T), isolated from a smear-ripened cheese.</title>
        <authorList>
            <consortium name="US DOE Joint Genome Institute (JGI-PGF)"/>
            <person name="Walter F."/>
            <person name="Albersmeier A."/>
            <person name="Kalinowski J."/>
            <person name="Ruckert C."/>
        </authorList>
    </citation>
    <scope>NUCLEOTIDE SEQUENCE [LARGE SCALE GENOMIC DNA]</scope>
    <source>
        <strain evidence="3 4">CGMCC 4.7206</strain>
    </source>
</reference>
<accession>A0A917KAX9</accession>
<dbReference type="EMBL" id="BMMT01000021">
    <property type="protein sequence ID" value="GGJ03571.1"/>
    <property type="molecule type" value="Genomic_DNA"/>
</dbReference>
<reference evidence="3" key="3">
    <citation type="submission" date="2020-09" db="EMBL/GenBank/DDBJ databases">
        <authorList>
            <person name="Sun Q."/>
            <person name="Zhou Y."/>
        </authorList>
    </citation>
    <scope>NUCLEOTIDE SEQUENCE</scope>
    <source>
        <strain evidence="3">CGMCC 4.7206</strain>
    </source>
</reference>
<reference evidence="2" key="4">
    <citation type="submission" date="2023-12" db="EMBL/GenBank/DDBJ databases">
        <authorList>
            <person name="Sun Q."/>
            <person name="Inoue M."/>
        </authorList>
    </citation>
    <scope>NUCLEOTIDE SEQUENCE</scope>
    <source>
        <strain evidence="2">JCM 10664</strain>
    </source>
</reference>
<feature type="compositionally biased region" description="Basic and acidic residues" evidence="1">
    <location>
        <begin position="1"/>
        <end position="10"/>
    </location>
</feature>
<sequence length="70" mass="7595">MDHRNERPEDSAAPQVPHDGPADVVDALESEILGVDDEDRHAPEEPEPAIEQDLDRDDMGDPGAATEPPD</sequence>
<protein>
    <submittedName>
        <fullName evidence="3">Uncharacterized protein</fullName>
    </submittedName>
</protein>
<evidence type="ECO:0000313" key="3">
    <source>
        <dbReference type="EMBL" id="GGJ03571.1"/>
    </source>
</evidence>
<evidence type="ECO:0000313" key="2">
    <source>
        <dbReference type="EMBL" id="GAA0504510.1"/>
    </source>
</evidence>
<proteinExistence type="predicted"/>
<organism evidence="3 4">
    <name type="scientific">Saccharopolyspora thermophila</name>
    <dbReference type="NCBI Taxonomy" id="89367"/>
    <lineage>
        <taxon>Bacteria</taxon>
        <taxon>Bacillati</taxon>
        <taxon>Actinomycetota</taxon>
        <taxon>Actinomycetes</taxon>
        <taxon>Pseudonocardiales</taxon>
        <taxon>Pseudonocardiaceae</taxon>
        <taxon>Saccharopolyspora</taxon>
    </lineage>
</organism>
<evidence type="ECO:0000313" key="4">
    <source>
        <dbReference type="Proteomes" id="UP000597989"/>
    </source>
</evidence>
<feature type="compositionally biased region" description="Acidic residues" evidence="1">
    <location>
        <begin position="26"/>
        <end position="37"/>
    </location>
</feature>
<evidence type="ECO:0000256" key="1">
    <source>
        <dbReference type="SAM" id="MobiDB-lite"/>
    </source>
</evidence>
<keyword evidence="5" id="KW-1185">Reference proteome</keyword>
<dbReference type="EMBL" id="BAAAHC010000001">
    <property type="protein sequence ID" value="GAA0504510.1"/>
    <property type="molecule type" value="Genomic_DNA"/>
</dbReference>
<name>A0A917KAX9_9PSEU</name>
<gene>
    <name evidence="2" type="ORF">GCM10009545_02910</name>
    <name evidence="3" type="ORF">GCM10011581_45780</name>
</gene>
<dbReference type="Proteomes" id="UP001500220">
    <property type="component" value="Unassembled WGS sequence"/>
</dbReference>